<dbReference type="PANTHER" id="PTHR40448">
    <property type="entry name" value="TWO-COMPONENT SENSOR HISTIDINE KINASE"/>
    <property type="match status" value="1"/>
</dbReference>
<dbReference type="HOGENOM" id="CLU_020211_8_0_9"/>
<gene>
    <name evidence="7" type="ordered locus">Mahau_0904</name>
</gene>
<keyword evidence="5" id="KW-1133">Transmembrane helix</keyword>
<evidence type="ECO:0000256" key="5">
    <source>
        <dbReference type="SAM" id="Phobius"/>
    </source>
</evidence>
<dbReference type="EMBL" id="CP002360">
    <property type="protein sequence ID" value="AEE96102.1"/>
    <property type="molecule type" value="Genomic_DNA"/>
</dbReference>
<keyword evidence="4" id="KW-0902">Two-component regulatory system</keyword>
<protein>
    <recommendedName>
        <fullName evidence="2">histidine kinase</fullName>
        <ecNumber evidence="2">2.7.13.3</ecNumber>
    </recommendedName>
</protein>
<keyword evidence="3 7" id="KW-0418">Kinase</keyword>
<dbReference type="RefSeq" id="WP_013780532.1">
    <property type="nucleotide sequence ID" value="NC_015520.1"/>
</dbReference>
<reference evidence="7 8" key="2">
    <citation type="journal article" date="2011" name="Stand. Genomic Sci.">
        <title>Complete genome sequence of Mahella australiensis type strain (50-1 BON).</title>
        <authorList>
            <person name="Sikorski J."/>
            <person name="Teshima H."/>
            <person name="Nolan M."/>
            <person name="Lucas S."/>
            <person name="Hammon N."/>
            <person name="Deshpande S."/>
            <person name="Cheng J.F."/>
            <person name="Pitluck S."/>
            <person name="Liolios K."/>
            <person name="Pagani I."/>
            <person name="Ivanova N."/>
            <person name="Huntemann M."/>
            <person name="Mavromatis K."/>
            <person name="Ovchinikova G."/>
            <person name="Pati A."/>
            <person name="Tapia R."/>
            <person name="Han C."/>
            <person name="Goodwin L."/>
            <person name="Chen A."/>
            <person name="Palaniappan K."/>
            <person name="Land M."/>
            <person name="Hauser L."/>
            <person name="Ngatchou-Djao O.D."/>
            <person name="Rohde M."/>
            <person name="Pukall R."/>
            <person name="Spring S."/>
            <person name="Abt B."/>
            <person name="Goker M."/>
            <person name="Detter J.C."/>
            <person name="Woyke T."/>
            <person name="Bristow J."/>
            <person name="Markowitz V."/>
            <person name="Hugenholtz P."/>
            <person name="Eisen J.A."/>
            <person name="Kyrpides N.C."/>
            <person name="Klenk H.P."/>
            <person name="Lapidus A."/>
        </authorList>
    </citation>
    <scope>NUCLEOTIDE SEQUENCE [LARGE SCALE GENOMIC DNA]</scope>
    <source>
        <strain evidence="8">DSM 15567 / CIP 107919 / 50-1 BON</strain>
    </source>
</reference>
<dbReference type="SMART" id="SM00387">
    <property type="entry name" value="HATPase_c"/>
    <property type="match status" value="1"/>
</dbReference>
<dbReference type="InterPro" id="IPR039506">
    <property type="entry name" value="SPOB_a"/>
</dbReference>
<dbReference type="PRINTS" id="PR00344">
    <property type="entry name" value="BCTRLSENSOR"/>
</dbReference>
<dbReference type="InterPro" id="IPR004358">
    <property type="entry name" value="Sig_transdc_His_kin-like_C"/>
</dbReference>
<dbReference type="InterPro" id="IPR005467">
    <property type="entry name" value="His_kinase_dom"/>
</dbReference>
<evidence type="ECO:0000256" key="2">
    <source>
        <dbReference type="ARBA" id="ARBA00012438"/>
    </source>
</evidence>
<dbReference type="OrthoDB" id="1677679at2"/>
<keyword evidence="5" id="KW-0812">Transmembrane</keyword>
<dbReference type="Gene3D" id="3.30.565.10">
    <property type="entry name" value="Histidine kinase-like ATPase, C-terminal domain"/>
    <property type="match status" value="1"/>
</dbReference>
<keyword evidence="3 7" id="KW-0808">Transferase</keyword>
<dbReference type="Pfam" id="PF14689">
    <property type="entry name" value="SPOB_a"/>
    <property type="match status" value="1"/>
</dbReference>
<dbReference type="InterPro" id="IPR003594">
    <property type="entry name" value="HATPase_dom"/>
</dbReference>
<name>F4A1Y6_MAHA5</name>
<dbReference type="InterPro" id="IPR036890">
    <property type="entry name" value="HATPase_C_sf"/>
</dbReference>
<evidence type="ECO:0000256" key="1">
    <source>
        <dbReference type="ARBA" id="ARBA00000085"/>
    </source>
</evidence>
<evidence type="ECO:0000313" key="8">
    <source>
        <dbReference type="Proteomes" id="UP000008457"/>
    </source>
</evidence>
<dbReference type="GO" id="GO:0042802">
    <property type="term" value="F:identical protein binding"/>
    <property type="evidence" value="ECO:0007669"/>
    <property type="project" value="TreeGrafter"/>
</dbReference>
<accession>F4A1Y6</accession>
<feature type="transmembrane region" description="Helical" evidence="5">
    <location>
        <begin position="38"/>
        <end position="63"/>
    </location>
</feature>
<dbReference type="AlphaFoldDB" id="F4A1Y6"/>
<evidence type="ECO:0000313" key="7">
    <source>
        <dbReference type="EMBL" id="AEE96102.1"/>
    </source>
</evidence>
<dbReference type="GO" id="GO:0000160">
    <property type="term" value="P:phosphorelay signal transduction system"/>
    <property type="evidence" value="ECO:0007669"/>
    <property type="project" value="UniProtKB-KW"/>
</dbReference>
<evidence type="ECO:0000259" key="6">
    <source>
        <dbReference type="PROSITE" id="PS50109"/>
    </source>
</evidence>
<dbReference type="EC" id="2.7.13.3" evidence="2"/>
<proteinExistence type="predicted"/>
<feature type="transmembrane region" description="Helical" evidence="5">
    <location>
        <begin position="12"/>
        <end position="32"/>
    </location>
</feature>
<dbReference type="Gene3D" id="1.10.287.130">
    <property type="match status" value="1"/>
</dbReference>
<organism evidence="7 8">
    <name type="scientific">Mahella australiensis (strain DSM 15567 / CIP 107919 / 50-1 BON)</name>
    <dbReference type="NCBI Taxonomy" id="697281"/>
    <lineage>
        <taxon>Bacteria</taxon>
        <taxon>Bacillati</taxon>
        <taxon>Bacillota</taxon>
        <taxon>Clostridia</taxon>
        <taxon>Thermoanaerobacterales</taxon>
        <taxon>Thermoanaerobacterales Family IV. Incertae Sedis</taxon>
        <taxon>Mahella</taxon>
    </lineage>
</organism>
<dbReference type="SUPFAM" id="SSF55874">
    <property type="entry name" value="ATPase domain of HSP90 chaperone/DNA topoisomerase II/histidine kinase"/>
    <property type="match status" value="1"/>
</dbReference>
<keyword evidence="8" id="KW-1185">Reference proteome</keyword>
<dbReference type="Proteomes" id="UP000008457">
    <property type="component" value="Chromosome"/>
</dbReference>
<sequence>MKIKTPKFRGVVLTAFIVILSMAFIVLGFFTFKNSDNAFGGIFIALTVAILTISVTLSCYIIWKLVKDANDADNYKAQVNDYERIIIELRAQRHDFQNHLLVISTLLQMGAYDNAMQYMNNMLGDVSSLFSIGTLKKPEIAAVLISKTDEAHKKGIDVELDITASLEDVEASVVDIVRILSNLMDNAIYALSQQPSPYKKLFISIKENELYAIFTVINNVPVIPSDIGERIWQKGFTTKGHDGEGLGLYVVKKLVHKNRGRILFNSDEQSGTVFQIMLPLSQNI</sequence>
<dbReference type="PANTHER" id="PTHR40448:SF1">
    <property type="entry name" value="TWO-COMPONENT SENSOR HISTIDINE KINASE"/>
    <property type="match status" value="1"/>
</dbReference>
<keyword evidence="5" id="KW-0472">Membrane</keyword>
<dbReference type="PROSITE" id="PS50109">
    <property type="entry name" value="HIS_KIN"/>
    <property type="match status" value="1"/>
</dbReference>
<comment type="catalytic activity">
    <reaction evidence="1">
        <text>ATP + protein L-histidine = ADP + protein N-phospho-L-histidine.</text>
        <dbReference type="EC" id="2.7.13.3"/>
    </reaction>
</comment>
<dbReference type="GO" id="GO:0004673">
    <property type="term" value="F:protein histidine kinase activity"/>
    <property type="evidence" value="ECO:0007669"/>
    <property type="project" value="UniProtKB-EC"/>
</dbReference>
<dbReference type="STRING" id="697281.Mahau_0904"/>
<dbReference type="Pfam" id="PF02518">
    <property type="entry name" value="HATPase_c"/>
    <property type="match status" value="1"/>
</dbReference>
<dbReference type="KEGG" id="mas:Mahau_0904"/>
<reference evidence="8" key="1">
    <citation type="submission" date="2010-11" db="EMBL/GenBank/DDBJ databases">
        <title>The complete genome of Mahella australiensis DSM 15567.</title>
        <authorList>
            <consortium name="US DOE Joint Genome Institute (JGI-PGF)"/>
            <person name="Lucas S."/>
            <person name="Copeland A."/>
            <person name="Lapidus A."/>
            <person name="Bruce D."/>
            <person name="Goodwin L."/>
            <person name="Pitluck S."/>
            <person name="Kyrpides N."/>
            <person name="Mavromatis K."/>
            <person name="Pagani I."/>
            <person name="Ivanova N."/>
            <person name="Teshima H."/>
            <person name="Brettin T."/>
            <person name="Detter J.C."/>
            <person name="Han C."/>
            <person name="Tapia R."/>
            <person name="Land M."/>
            <person name="Hauser L."/>
            <person name="Markowitz V."/>
            <person name="Cheng J.-F."/>
            <person name="Hugenholtz P."/>
            <person name="Woyke T."/>
            <person name="Wu D."/>
            <person name="Spring S."/>
            <person name="Pukall R."/>
            <person name="Steenblock K."/>
            <person name="Schneider S."/>
            <person name="Klenk H.-P."/>
            <person name="Eisen J.A."/>
        </authorList>
    </citation>
    <scope>NUCLEOTIDE SEQUENCE [LARGE SCALE GENOMIC DNA]</scope>
    <source>
        <strain evidence="8">DSM 15567 / CIP 107919 / 50-1 BON</strain>
    </source>
</reference>
<evidence type="ECO:0000256" key="3">
    <source>
        <dbReference type="ARBA" id="ARBA00022777"/>
    </source>
</evidence>
<dbReference type="eggNOG" id="COG3290">
    <property type="taxonomic scope" value="Bacteria"/>
</dbReference>
<evidence type="ECO:0000256" key="4">
    <source>
        <dbReference type="ARBA" id="ARBA00023012"/>
    </source>
</evidence>
<feature type="domain" description="Histidine kinase" evidence="6">
    <location>
        <begin position="151"/>
        <end position="282"/>
    </location>
</feature>